<gene>
    <name evidence="1" type="ORF">S03H2_60130</name>
</gene>
<name>X1L085_9ZZZZ</name>
<organism evidence="1">
    <name type="scientific">marine sediment metagenome</name>
    <dbReference type="NCBI Taxonomy" id="412755"/>
    <lineage>
        <taxon>unclassified sequences</taxon>
        <taxon>metagenomes</taxon>
        <taxon>ecological metagenomes</taxon>
    </lineage>
</organism>
<proteinExistence type="predicted"/>
<comment type="caution">
    <text evidence="1">The sequence shown here is derived from an EMBL/GenBank/DDBJ whole genome shotgun (WGS) entry which is preliminary data.</text>
</comment>
<accession>X1L085</accession>
<protein>
    <submittedName>
        <fullName evidence="1">Uncharacterized protein</fullName>
    </submittedName>
</protein>
<sequence length="115" mass="12804">PFAVLSESLVAGILADEVKVLIRSRPYSEYAKQAILMGTEGHAHALYVEGFPKKMSINDAKKLEHGLSDDELATLGEGDVWVYRPRVLKRFEPAQEVRAREAVGPYIHDAELIDV</sequence>
<feature type="non-terminal residue" evidence="1">
    <location>
        <position position="1"/>
    </location>
</feature>
<dbReference type="AlphaFoldDB" id="X1L085"/>
<reference evidence="1" key="1">
    <citation type="journal article" date="2014" name="Front. Microbiol.">
        <title>High frequency of phylogenetically diverse reductive dehalogenase-homologous genes in deep subseafloor sedimentary metagenomes.</title>
        <authorList>
            <person name="Kawai M."/>
            <person name="Futagami T."/>
            <person name="Toyoda A."/>
            <person name="Takaki Y."/>
            <person name="Nishi S."/>
            <person name="Hori S."/>
            <person name="Arai W."/>
            <person name="Tsubouchi T."/>
            <person name="Morono Y."/>
            <person name="Uchiyama I."/>
            <person name="Ito T."/>
            <person name="Fujiyama A."/>
            <person name="Inagaki F."/>
            <person name="Takami H."/>
        </authorList>
    </citation>
    <scope>NUCLEOTIDE SEQUENCE</scope>
    <source>
        <strain evidence="1">Expedition CK06-06</strain>
    </source>
</reference>
<dbReference type="EMBL" id="BARU01038723">
    <property type="protein sequence ID" value="GAH87583.1"/>
    <property type="molecule type" value="Genomic_DNA"/>
</dbReference>
<evidence type="ECO:0000313" key="1">
    <source>
        <dbReference type="EMBL" id="GAH87583.1"/>
    </source>
</evidence>